<keyword evidence="4" id="KW-1185">Reference proteome</keyword>
<keyword evidence="1" id="KW-0175">Coiled coil</keyword>
<dbReference type="OrthoDB" id="1111966at2759"/>
<dbReference type="Proteomes" id="UP000634136">
    <property type="component" value="Unassembled WGS sequence"/>
</dbReference>
<sequence length="731" mass="84004">MHESLTLTGNEAKQCKTILMSTASKQSYPLSNEKNQGKKEKQKWQTRRAQEQDLTQKYFVELPPEDEDAKKIPSLKTLKISAELSKGLKKRLILKEGERIILKIRSNICFCWEMARGRMIPIILKTQALQWLKRRALSSPAFSMSFISWNCRGFSLESERNGVRPHNNVRNEFFQEFLRSVAWLEAITASEPDQSPLILRFSRDYSRAKKVFKFEQYWLDNDQCLLIIQEAWDKEIAYSSLKAISVKISSVSNKLQERDLATFKRADKEICKLKNQLCDLNNGDSIEGRKDEIKNLKKQISDLRNQEDKRSINRISKIQLDNGEWEIDDKRIMDVFSGFYSNLFSTCNPPDPSTLLSSFPVKVSEDMNLDLLGRVSMEELKSALFGLSALKAPGPDGLNAMDQHLYKGIKLAPSCLIISHLLFANDAIFFAYAKDSEMYSLVNVLNTFTSLSGQKLNVDKSGIIFEKSTPQAIKNTMCSILSIREWNHLSVSIWDDFWLPYHYKIPFNGMLDRNARVASLMLPNGLRWNIDKFLSSFGRCSAENILSIPVAWTNNDDFRVWHFNKDGFYSVKSGYWVAFNSNSDFSGASSSSFRIDPLLWRWIWSLEVPHKIRSFFWKLCKNAIPSMSNISLNEESLTPLSVRFVATMMKQLSIFFFIALRLNLFERLVVIGRKSRLSLLRSVAKFGRCKPGDPEGFLTSHISVMRTWAARGLLLRLPWLALYLAALPLGF</sequence>
<evidence type="ECO:0000313" key="4">
    <source>
        <dbReference type="Proteomes" id="UP000634136"/>
    </source>
</evidence>
<comment type="caution">
    <text evidence="3">The sequence shown here is derived from an EMBL/GenBank/DDBJ whole genome shotgun (WGS) entry which is preliminary data.</text>
</comment>
<evidence type="ECO:0000256" key="1">
    <source>
        <dbReference type="SAM" id="Coils"/>
    </source>
</evidence>
<feature type="compositionally biased region" description="Basic and acidic residues" evidence="2">
    <location>
        <begin position="35"/>
        <end position="50"/>
    </location>
</feature>
<gene>
    <name evidence="3" type="ORF">G2W53_007522</name>
</gene>
<dbReference type="AlphaFoldDB" id="A0A835CFT0"/>
<accession>A0A835CFT0</accession>
<evidence type="ECO:0008006" key="5">
    <source>
        <dbReference type="Google" id="ProtNLM"/>
    </source>
</evidence>
<evidence type="ECO:0000256" key="2">
    <source>
        <dbReference type="SAM" id="MobiDB-lite"/>
    </source>
</evidence>
<reference evidence="3" key="1">
    <citation type="submission" date="2020-09" db="EMBL/GenBank/DDBJ databases">
        <title>Genome-Enabled Discovery of Anthraquinone Biosynthesis in Senna tora.</title>
        <authorList>
            <person name="Kang S.-H."/>
            <person name="Pandey R.P."/>
            <person name="Lee C.-M."/>
            <person name="Sim J.-S."/>
            <person name="Jeong J.-T."/>
            <person name="Choi B.-S."/>
            <person name="Jung M."/>
            <person name="Ginzburg D."/>
            <person name="Zhao K."/>
            <person name="Won S.Y."/>
            <person name="Oh T.-J."/>
            <person name="Yu Y."/>
            <person name="Kim N.-H."/>
            <person name="Lee O.R."/>
            <person name="Lee T.-H."/>
            <person name="Bashyal P."/>
            <person name="Kim T.-S."/>
            <person name="Lee W.-H."/>
            <person name="Kawkins C."/>
            <person name="Kim C.-K."/>
            <person name="Kim J.S."/>
            <person name="Ahn B.O."/>
            <person name="Rhee S.Y."/>
            <person name="Sohng J.K."/>
        </authorList>
    </citation>
    <scope>NUCLEOTIDE SEQUENCE</scope>
    <source>
        <tissue evidence="3">Leaf</tissue>
    </source>
</reference>
<feature type="region of interest" description="Disordered" evidence="2">
    <location>
        <begin position="26"/>
        <end position="50"/>
    </location>
</feature>
<organism evidence="3 4">
    <name type="scientific">Senna tora</name>
    <dbReference type="NCBI Taxonomy" id="362788"/>
    <lineage>
        <taxon>Eukaryota</taxon>
        <taxon>Viridiplantae</taxon>
        <taxon>Streptophyta</taxon>
        <taxon>Embryophyta</taxon>
        <taxon>Tracheophyta</taxon>
        <taxon>Spermatophyta</taxon>
        <taxon>Magnoliopsida</taxon>
        <taxon>eudicotyledons</taxon>
        <taxon>Gunneridae</taxon>
        <taxon>Pentapetalae</taxon>
        <taxon>rosids</taxon>
        <taxon>fabids</taxon>
        <taxon>Fabales</taxon>
        <taxon>Fabaceae</taxon>
        <taxon>Caesalpinioideae</taxon>
        <taxon>Cassia clade</taxon>
        <taxon>Senna</taxon>
    </lineage>
</organism>
<proteinExistence type="predicted"/>
<protein>
    <recommendedName>
        <fullName evidence="5">Reverse transcriptase zinc-binding domain-containing protein</fullName>
    </recommendedName>
</protein>
<dbReference type="EMBL" id="JAAIUW010000003">
    <property type="protein sequence ID" value="KAF7839040.1"/>
    <property type="molecule type" value="Genomic_DNA"/>
</dbReference>
<evidence type="ECO:0000313" key="3">
    <source>
        <dbReference type="EMBL" id="KAF7839040.1"/>
    </source>
</evidence>
<feature type="coiled-coil region" evidence="1">
    <location>
        <begin position="286"/>
        <end position="313"/>
    </location>
</feature>
<name>A0A835CFT0_9FABA</name>